<name>A0ABW1L8K5_9BACL</name>
<dbReference type="InterPro" id="IPR004435">
    <property type="entry name" value="MobB_dom"/>
</dbReference>
<sequence>MVTVKVLQVVGFKNSGKTTLITEFLDLAKNNGKTISTIKHHGHGGSLDLPPVETDSMQFFDHGAQSSLAYGEGVVQIHMQSNTGNLDDLIELSCQTKPDIVLIEGFKKAAFDKVVLVRSQQDWDTLQELDNIVLVIVHEGVKLKGINTLERSRLDDIYKWFAKWMAGETSESI</sequence>
<dbReference type="Proteomes" id="UP001596170">
    <property type="component" value="Unassembled WGS sequence"/>
</dbReference>
<dbReference type="EMBL" id="JBHSRI010000018">
    <property type="protein sequence ID" value="MFC6040044.1"/>
    <property type="molecule type" value="Genomic_DNA"/>
</dbReference>
<reference evidence="3" key="1">
    <citation type="journal article" date="2019" name="Int. J. Syst. Evol. Microbiol.">
        <title>The Global Catalogue of Microorganisms (GCM) 10K type strain sequencing project: providing services to taxonomists for standard genome sequencing and annotation.</title>
        <authorList>
            <consortium name="The Broad Institute Genomics Platform"/>
            <consortium name="The Broad Institute Genome Sequencing Center for Infectious Disease"/>
            <person name="Wu L."/>
            <person name="Ma J."/>
        </authorList>
    </citation>
    <scope>NUCLEOTIDE SEQUENCE [LARGE SCALE GENOMIC DNA]</scope>
    <source>
        <strain evidence="3">CCUG 54527</strain>
    </source>
</reference>
<dbReference type="SUPFAM" id="SSF52540">
    <property type="entry name" value="P-loop containing nucleoside triphosphate hydrolases"/>
    <property type="match status" value="1"/>
</dbReference>
<evidence type="ECO:0000313" key="3">
    <source>
        <dbReference type="Proteomes" id="UP001596170"/>
    </source>
</evidence>
<dbReference type="Pfam" id="PF03205">
    <property type="entry name" value="MobB"/>
    <property type="match status" value="1"/>
</dbReference>
<keyword evidence="3" id="KW-1185">Reference proteome</keyword>
<dbReference type="InterPro" id="IPR052539">
    <property type="entry name" value="MGD_biosynthesis_adapter"/>
</dbReference>
<dbReference type="Gene3D" id="3.40.50.300">
    <property type="entry name" value="P-loop containing nucleotide triphosphate hydrolases"/>
    <property type="match status" value="1"/>
</dbReference>
<gene>
    <name evidence="2" type="primary">mobB</name>
    <name evidence="2" type="ORF">ACFPYN_11485</name>
</gene>
<evidence type="ECO:0000313" key="2">
    <source>
        <dbReference type="EMBL" id="MFC6040044.1"/>
    </source>
</evidence>
<organism evidence="2 3">
    <name type="scientific">Paenisporosarcina macmurdoensis</name>
    <dbReference type="NCBI Taxonomy" id="212659"/>
    <lineage>
        <taxon>Bacteria</taxon>
        <taxon>Bacillati</taxon>
        <taxon>Bacillota</taxon>
        <taxon>Bacilli</taxon>
        <taxon>Bacillales</taxon>
        <taxon>Caryophanaceae</taxon>
        <taxon>Paenisporosarcina</taxon>
    </lineage>
</organism>
<dbReference type="PANTHER" id="PTHR40072">
    <property type="entry name" value="MOLYBDOPTERIN-GUANINE DINUCLEOTIDE BIOSYNTHESIS ADAPTER PROTEIN-RELATED"/>
    <property type="match status" value="1"/>
</dbReference>
<dbReference type="NCBIfam" id="TIGR00176">
    <property type="entry name" value="mobB"/>
    <property type="match status" value="1"/>
</dbReference>
<dbReference type="InterPro" id="IPR027417">
    <property type="entry name" value="P-loop_NTPase"/>
</dbReference>
<proteinExistence type="predicted"/>
<comment type="caution">
    <text evidence="2">The sequence shown here is derived from an EMBL/GenBank/DDBJ whole genome shotgun (WGS) entry which is preliminary data.</text>
</comment>
<protein>
    <submittedName>
        <fullName evidence="2">Molybdopterin-guanine dinucleotide biosynthesis protein B</fullName>
    </submittedName>
</protein>
<accession>A0ABW1L8K5</accession>
<evidence type="ECO:0000259" key="1">
    <source>
        <dbReference type="Pfam" id="PF03205"/>
    </source>
</evidence>
<dbReference type="PANTHER" id="PTHR40072:SF1">
    <property type="entry name" value="MOLYBDOPTERIN-GUANINE DINUCLEOTIDE BIOSYNTHESIS ADAPTER PROTEIN"/>
    <property type="match status" value="1"/>
</dbReference>
<feature type="domain" description="Molybdopterin-guanine dinucleotide biosynthesis protein B (MobB)" evidence="1">
    <location>
        <begin position="6"/>
        <end position="136"/>
    </location>
</feature>
<dbReference type="RefSeq" id="WP_377734299.1">
    <property type="nucleotide sequence ID" value="NZ_JBHSRI010000018.1"/>
</dbReference>